<dbReference type="InParanoid" id="H3GGN7"/>
<sequence>MTKGKVTLGQLERLSAEGRKDELKAALTHCRFDDLRKFLNTLDVKVRSKQYAAYRSKEDHVELLIQVLEKRTTGEVEIEAEVPPQPEEVEEEDVACTEEDPELEQSQRRTVNGLGAFSDVGAATSSSKDTERVFLVQCINVTSDVLTNVASKKEQVPDLKRALTCELAYYVKRLKRIQDGEEE</sequence>
<dbReference type="AlphaFoldDB" id="H3GGN7"/>
<evidence type="ECO:0000313" key="1">
    <source>
        <dbReference type="EnsemblProtists" id="Phyra74994"/>
    </source>
</evidence>
<proteinExistence type="predicted"/>
<dbReference type="eggNOG" id="ENOG502RGQC">
    <property type="taxonomic scope" value="Eukaryota"/>
</dbReference>
<reference evidence="2" key="1">
    <citation type="journal article" date="2006" name="Science">
        <title>Phytophthora genome sequences uncover evolutionary origins and mechanisms of pathogenesis.</title>
        <authorList>
            <person name="Tyler B.M."/>
            <person name="Tripathy S."/>
            <person name="Zhang X."/>
            <person name="Dehal P."/>
            <person name="Jiang R.H."/>
            <person name="Aerts A."/>
            <person name="Arredondo F.D."/>
            <person name="Baxter L."/>
            <person name="Bensasson D."/>
            <person name="Beynon J.L."/>
            <person name="Chapman J."/>
            <person name="Damasceno C.M."/>
            <person name="Dorrance A.E."/>
            <person name="Dou D."/>
            <person name="Dickerman A.W."/>
            <person name="Dubchak I.L."/>
            <person name="Garbelotto M."/>
            <person name="Gijzen M."/>
            <person name="Gordon S.G."/>
            <person name="Govers F."/>
            <person name="Grunwald N.J."/>
            <person name="Huang W."/>
            <person name="Ivors K.L."/>
            <person name="Jones R.W."/>
            <person name="Kamoun S."/>
            <person name="Krampis K."/>
            <person name="Lamour K.H."/>
            <person name="Lee M.K."/>
            <person name="McDonald W.H."/>
            <person name="Medina M."/>
            <person name="Meijer H.J."/>
            <person name="Nordberg E.K."/>
            <person name="Maclean D.J."/>
            <person name="Ospina-Giraldo M.D."/>
            <person name="Morris P.F."/>
            <person name="Phuntumart V."/>
            <person name="Putnam N.H."/>
            <person name="Rash S."/>
            <person name="Rose J.K."/>
            <person name="Sakihama Y."/>
            <person name="Salamov A.A."/>
            <person name="Savidor A."/>
            <person name="Scheuring C.F."/>
            <person name="Smith B.M."/>
            <person name="Sobral B.W."/>
            <person name="Terry A."/>
            <person name="Torto-Alalibo T.A."/>
            <person name="Win J."/>
            <person name="Xu Z."/>
            <person name="Zhang H."/>
            <person name="Grigoriev I.V."/>
            <person name="Rokhsar D.S."/>
            <person name="Boore J.L."/>
        </authorList>
    </citation>
    <scope>NUCLEOTIDE SEQUENCE [LARGE SCALE GENOMIC DNA]</scope>
    <source>
        <strain evidence="2">Pr102</strain>
    </source>
</reference>
<evidence type="ECO:0000313" key="2">
    <source>
        <dbReference type="Proteomes" id="UP000005238"/>
    </source>
</evidence>
<reference evidence="1" key="2">
    <citation type="submission" date="2015-06" db="UniProtKB">
        <authorList>
            <consortium name="EnsemblProtists"/>
        </authorList>
    </citation>
    <scope>IDENTIFICATION</scope>
    <source>
        <strain evidence="1">Pr102</strain>
    </source>
</reference>
<dbReference type="VEuPathDB" id="FungiDB:KRP22_6368"/>
<dbReference type="EMBL" id="DS566008">
    <property type="status" value="NOT_ANNOTATED_CDS"/>
    <property type="molecule type" value="Genomic_DNA"/>
</dbReference>
<accession>H3GGN7</accession>
<keyword evidence="2" id="KW-1185">Reference proteome</keyword>
<protein>
    <submittedName>
        <fullName evidence="1">Uncharacterized protein</fullName>
    </submittedName>
</protein>
<dbReference type="VEuPathDB" id="FungiDB:KRP23_733"/>
<dbReference type="EnsemblProtists" id="Phyra74994">
    <property type="protein sequence ID" value="Phyra74994"/>
    <property type="gene ID" value="Phyra74994"/>
</dbReference>
<dbReference type="HOGENOM" id="CLU_1477879_0_0_1"/>
<dbReference type="Proteomes" id="UP000005238">
    <property type="component" value="Unassembled WGS sequence"/>
</dbReference>
<name>H3GGN7_PHYRM</name>
<organism evidence="1 2">
    <name type="scientific">Phytophthora ramorum</name>
    <name type="common">Sudden oak death agent</name>
    <dbReference type="NCBI Taxonomy" id="164328"/>
    <lineage>
        <taxon>Eukaryota</taxon>
        <taxon>Sar</taxon>
        <taxon>Stramenopiles</taxon>
        <taxon>Oomycota</taxon>
        <taxon>Peronosporomycetes</taxon>
        <taxon>Peronosporales</taxon>
        <taxon>Peronosporaceae</taxon>
        <taxon>Phytophthora</taxon>
    </lineage>
</organism>